<evidence type="ECO:0000313" key="1">
    <source>
        <dbReference type="EMBL" id="AIL62267.1"/>
    </source>
</evidence>
<proteinExistence type="predicted"/>
<name>A0A077FA15_9PSED</name>
<sequence>MKRPPPIKYQPGPHLITSRRTFLLGTAATLGMTVVSTPLLSMAASLASPVRQETLSLCRIVYDPRHPASARFGAQSEQAGHATHAMRGDVTELWTEYLAEQWRKQPVAIAGMTHADALFVLERLGWDHGLRVTFRAEHRVQANGITTHSIAGPESMLASCAALAAQRYEWADCMAGVVRYPPRQAILLAERSLAMPGNYPTDSARPLYTWVITPHHRIV</sequence>
<dbReference type="EMBL" id="CP009048">
    <property type="protein sequence ID" value="AIL62267.1"/>
    <property type="molecule type" value="Genomic_DNA"/>
</dbReference>
<protein>
    <submittedName>
        <fullName evidence="1">Uncharacterized protein</fullName>
    </submittedName>
</protein>
<reference evidence="1 2" key="1">
    <citation type="submission" date="2014-07" db="EMBL/GenBank/DDBJ databases">
        <authorList>
            <person name="Lee K."/>
            <person name="Lim J.Y."/>
            <person name="Hwang I."/>
        </authorList>
    </citation>
    <scope>NUCLEOTIDE SEQUENCE [LARGE SCALE GENOMIC DNA]</scope>
    <source>
        <strain evidence="1 2">KL28</strain>
    </source>
</reference>
<dbReference type="Proteomes" id="UP000028931">
    <property type="component" value="Chromosome"/>
</dbReference>
<evidence type="ECO:0000313" key="2">
    <source>
        <dbReference type="Proteomes" id="UP000028931"/>
    </source>
</evidence>
<organism evidence="1 2">
    <name type="scientific">Pseudomonas alkylphenolica</name>
    <dbReference type="NCBI Taxonomy" id="237609"/>
    <lineage>
        <taxon>Bacteria</taxon>
        <taxon>Pseudomonadati</taxon>
        <taxon>Pseudomonadota</taxon>
        <taxon>Gammaproteobacteria</taxon>
        <taxon>Pseudomonadales</taxon>
        <taxon>Pseudomonadaceae</taxon>
        <taxon>Pseudomonas</taxon>
    </lineage>
</organism>
<dbReference type="InterPro" id="IPR006311">
    <property type="entry name" value="TAT_signal"/>
</dbReference>
<dbReference type="eggNOG" id="ENOG5033ZHV">
    <property type="taxonomic scope" value="Bacteria"/>
</dbReference>
<dbReference type="RefSeq" id="WP_038612144.1">
    <property type="nucleotide sequence ID" value="NZ_CP009048.1"/>
</dbReference>
<dbReference type="OrthoDB" id="7427934at2"/>
<dbReference type="KEGG" id="palk:PSAKL28_30900"/>
<dbReference type="AlphaFoldDB" id="A0A077FA15"/>
<dbReference type="PROSITE" id="PS51318">
    <property type="entry name" value="TAT"/>
    <property type="match status" value="1"/>
</dbReference>
<accession>A0A077FA15</accession>
<gene>
    <name evidence="1" type="ORF">PSAKL28_30900</name>
</gene>
<dbReference type="HOGENOM" id="CLU_1260536_0_0_6"/>